<dbReference type="Gene3D" id="2.40.70.10">
    <property type="entry name" value="Acid Proteases"/>
    <property type="match status" value="2"/>
</dbReference>
<dbReference type="OrthoDB" id="2747330at2759"/>
<dbReference type="InterPro" id="IPR034161">
    <property type="entry name" value="Pepsin-like_plant"/>
</dbReference>
<gene>
    <name evidence="9" type="ORF">SETIT_8G090600v2</name>
</gene>
<dbReference type="PANTHER" id="PTHR47967">
    <property type="entry name" value="OS07G0603500 PROTEIN-RELATED"/>
    <property type="match status" value="1"/>
</dbReference>
<dbReference type="InterPro" id="IPR032861">
    <property type="entry name" value="TAXi_N"/>
</dbReference>
<organism evidence="9">
    <name type="scientific">Setaria italica</name>
    <name type="common">Foxtail millet</name>
    <name type="synonym">Panicum italicum</name>
    <dbReference type="NCBI Taxonomy" id="4555"/>
    <lineage>
        <taxon>Eukaryota</taxon>
        <taxon>Viridiplantae</taxon>
        <taxon>Streptophyta</taxon>
        <taxon>Embryophyta</taxon>
        <taxon>Tracheophyta</taxon>
        <taxon>Spermatophyta</taxon>
        <taxon>Magnoliopsida</taxon>
        <taxon>Liliopsida</taxon>
        <taxon>Poales</taxon>
        <taxon>Poaceae</taxon>
        <taxon>PACMAD clade</taxon>
        <taxon>Panicoideae</taxon>
        <taxon>Panicodae</taxon>
        <taxon>Paniceae</taxon>
        <taxon>Cenchrinae</taxon>
        <taxon>Setaria</taxon>
    </lineage>
</organism>
<evidence type="ECO:0000256" key="5">
    <source>
        <dbReference type="ARBA" id="ARBA00023180"/>
    </source>
</evidence>
<evidence type="ECO:0000256" key="3">
    <source>
        <dbReference type="ARBA" id="ARBA00022750"/>
    </source>
</evidence>
<dbReference type="PANTHER" id="PTHR47967:SF30">
    <property type="entry name" value="PEPTIDASE A1 DOMAIN-CONTAINING PROTEIN"/>
    <property type="match status" value="1"/>
</dbReference>
<reference evidence="9" key="2">
    <citation type="submission" date="2015-07" db="EMBL/GenBank/DDBJ databases">
        <authorList>
            <person name="Noorani M."/>
        </authorList>
    </citation>
    <scope>NUCLEOTIDE SEQUENCE</scope>
    <source>
        <strain evidence="9">Yugu1</strain>
    </source>
</reference>
<name>A0A368S623_SETIT</name>
<dbReference type="PRINTS" id="PR00792">
    <property type="entry name" value="PEPSIN"/>
</dbReference>
<evidence type="ECO:0000256" key="7">
    <source>
        <dbReference type="SAM" id="SignalP"/>
    </source>
</evidence>
<dbReference type="GO" id="GO:0006508">
    <property type="term" value="P:proteolysis"/>
    <property type="evidence" value="ECO:0007669"/>
    <property type="project" value="UniProtKB-KW"/>
</dbReference>
<evidence type="ECO:0000256" key="2">
    <source>
        <dbReference type="ARBA" id="ARBA00022670"/>
    </source>
</evidence>
<keyword evidence="3" id="KW-0064">Aspartyl protease</keyword>
<comment type="similarity">
    <text evidence="1">Belongs to the peptidase A1 family.</text>
</comment>
<keyword evidence="4" id="KW-0378">Hydrolase</keyword>
<dbReference type="SUPFAM" id="SSF50630">
    <property type="entry name" value="Acid proteases"/>
    <property type="match status" value="1"/>
</dbReference>
<feature type="active site" evidence="6">
    <location>
        <position position="298"/>
    </location>
</feature>
<dbReference type="Pfam" id="PF14543">
    <property type="entry name" value="TAXi_N"/>
    <property type="match status" value="1"/>
</dbReference>
<accession>A0A368S623</accession>
<dbReference type="Pfam" id="PF14541">
    <property type="entry name" value="TAXi_C"/>
    <property type="match status" value="1"/>
</dbReference>
<proteinExistence type="inferred from homology"/>
<dbReference type="CDD" id="cd05476">
    <property type="entry name" value="pepsin_A_like_plant"/>
    <property type="match status" value="1"/>
</dbReference>
<feature type="chain" id="PRO_5016752695" description="Peptidase A1 domain-containing protein" evidence="7">
    <location>
        <begin position="22"/>
        <end position="448"/>
    </location>
</feature>
<evidence type="ECO:0000313" key="9">
    <source>
        <dbReference type="EMBL" id="RCV37794.1"/>
    </source>
</evidence>
<dbReference type="InterPro" id="IPR033121">
    <property type="entry name" value="PEPTIDASE_A1"/>
</dbReference>
<feature type="active site" evidence="6">
    <location>
        <position position="102"/>
    </location>
</feature>
<evidence type="ECO:0000256" key="1">
    <source>
        <dbReference type="ARBA" id="ARBA00007447"/>
    </source>
</evidence>
<feature type="signal peptide" evidence="7">
    <location>
        <begin position="1"/>
        <end position="21"/>
    </location>
</feature>
<evidence type="ECO:0000259" key="8">
    <source>
        <dbReference type="PROSITE" id="PS51767"/>
    </source>
</evidence>
<keyword evidence="5" id="KW-0325">Glycoprotein</keyword>
<dbReference type="PROSITE" id="PS51767">
    <property type="entry name" value="PEPTIDASE_A1"/>
    <property type="match status" value="1"/>
</dbReference>
<protein>
    <recommendedName>
        <fullName evidence="8">Peptidase A1 domain-containing protein</fullName>
    </recommendedName>
</protein>
<dbReference type="InterPro" id="IPR001461">
    <property type="entry name" value="Aspartic_peptidase_A1"/>
</dbReference>
<evidence type="ECO:0000256" key="4">
    <source>
        <dbReference type="ARBA" id="ARBA00022801"/>
    </source>
</evidence>
<feature type="domain" description="Peptidase A1" evidence="8">
    <location>
        <begin position="84"/>
        <end position="415"/>
    </location>
</feature>
<reference evidence="9" key="1">
    <citation type="journal article" date="2012" name="Nat. Biotechnol.">
        <title>Reference genome sequence of the model plant Setaria.</title>
        <authorList>
            <person name="Bennetzen J.L."/>
            <person name="Schmutz J."/>
            <person name="Wang H."/>
            <person name="Percifield R."/>
            <person name="Hawkins J."/>
            <person name="Pontaroli A.C."/>
            <person name="Estep M."/>
            <person name="Feng L."/>
            <person name="Vaughn J.N."/>
            <person name="Grimwood J."/>
            <person name="Jenkins J."/>
            <person name="Barry K."/>
            <person name="Lindquist E."/>
            <person name="Hellsten U."/>
            <person name="Deshpande S."/>
            <person name="Wang X."/>
            <person name="Wu X."/>
            <person name="Mitros T."/>
            <person name="Triplett J."/>
            <person name="Yang X."/>
            <person name="Ye C.Y."/>
            <person name="Mauro-Herrera M."/>
            <person name="Wang L."/>
            <person name="Li P."/>
            <person name="Sharma M."/>
            <person name="Sharma R."/>
            <person name="Ronald P.C."/>
            <person name="Panaud O."/>
            <person name="Kellogg E.A."/>
            <person name="Brutnell T.P."/>
            <person name="Doust A.N."/>
            <person name="Tuskan G.A."/>
            <person name="Rokhsar D."/>
            <person name="Devos K.M."/>
        </authorList>
    </citation>
    <scope>NUCLEOTIDE SEQUENCE [LARGE SCALE GENOMIC DNA]</scope>
    <source>
        <strain evidence="9">Yugu1</strain>
    </source>
</reference>
<sequence length="448" mass="46641">MALLALLVSFILATASAHANAEHLGFRATMIRRTEVTAATINFTRAAQQSHHRLSMLTSRLDTATSSVNTQTPLKMDGDGGGAYDMELSIGTPPQKLTALADTGSDLIWTKCGACASCEPQGSPSYFPDKSSSFSKLPCSARLCSALKEESPTTTCGAGGAECDYKYSYGLEEDSDHYTQGYLGTETFTIGGDVVPGIGFGCTNMSEGGYGAGSGLVGLGRGPLSLVSQLNAGAFSYCLTSDASKASPLLFGSLAALSGGGIQSTPLLGSSVFYAVNLRTISIGFSKTAGVDGGVVFDSGTTLTYLAEPAYTQAMLAVVLQTDLAPASDRDGFEACFYYDEPSDGRIEEAVPSMVLHFDGGANMVLPVRNYFVDVGGGVVCWVVQRSPSVSIIGNVMQVDFHVLHDVDKSVLSFQPANCDSLSGHLSTDSAPFSVYCVTVSTVVAGAK</sequence>
<dbReference type="InterPro" id="IPR051708">
    <property type="entry name" value="Plant_Aspart_Prot_A1"/>
</dbReference>
<dbReference type="AlphaFoldDB" id="A0A368S623"/>
<dbReference type="GO" id="GO:0004190">
    <property type="term" value="F:aspartic-type endopeptidase activity"/>
    <property type="evidence" value="ECO:0007669"/>
    <property type="project" value="UniProtKB-KW"/>
</dbReference>
<keyword evidence="7" id="KW-0732">Signal</keyword>
<keyword evidence="2" id="KW-0645">Protease</keyword>
<dbReference type="EMBL" id="CM003535">
    <property type="protein sequence ID" value="RCV37794.1"/>
    <property type="molecule type" value="Genomic_DNA"/>
</dbReference>
<dbReference type="FunFam" id="2.40.70.10:FF:000033">
    <property type="entry name" value="Aspartyl protease family protein"/>
    <property type="match status" value="1"/>
</dbReference>
<dbReference type="InterPro" id="IPR021109">
    <property type="entry name" value="Peptidase_aspartic_dom_sf"/>
</dbReference>
<dbReference type="InterPro" id="IPR032799">
    <property type="entry name" value="TAXi_C"/>
</dbReference>
<evidence type="ECO:0000256" key="6">
    <source>
        <dbReference type="PIRSR" id="PIRSR601461-1"/>
    </source>
</evidence>